<protein>
    <recommendedName>
        <fullName evidence="3">HEAT repeat domain-containing protein</fullName>
    </recommendedName>
</protein>
<proteinExistence type="predicted"/>
<keyword evidence="2" id="KW-1185">Reference proteome</keyword>
<dbReference type="Proteomes" id="UP000257039">
    <property type="component" value="Unassembled WGS sequence"/>
</dbReference>
<organism evidence="1 2">
    <name type="scientific">Zooshikella ganghwensis</name>
    <dbReference type="NCBI Taxonomy" id="202772"/>
    <lineage>
        <taxon>Bacteria</taxon>
        <taxon>Pseudomonadati</taxon>
        <taxon>Pseudomonadota</taxon>
        <taxon>Gammaproteobacteria</taxon>
        <taxon>Oceanospirillales</taxon>
        <taxon>Zooshikellaceae</taxon>
        <taxon>Zooshikella</taxon>
    </lineage>
</organism>
<accession>A0A4P9VRR5</accession>
<sequence>MHITSIENEAAIKRAGIKPGYRNVVFFMPHMKDCFISHQWARELKRFGIKNFAAVDFKIPNDEEIWFGKDHLQHEKMELNKAISLFMNAEDKLGYEFFIDRKIEPREIIKIRKIPKPMGWRYQPHAHGKKPCPCPRCLQAGGYKTKKLKEIESESITKAEAMEIIATSNDEDELWEAVRRLQGKWKKGSPQILERILSFNDEYLLCDLIELLSEYRHPLAKEYLIRLTESTCDDVSELAYEKLKKK</sequence>
<comment type="caution">
    <text evidence="1">The sequence shown here is derived from an EMBL/GenBank/DDBJ whole genome shotgun (WGS) entry which is preliminary data.</text>
</comment>
<gene>
    <name evidence="1" type="ORF">B9G39_18770</name>
</gene>
<evidence type="ECO:0008006" key="3">
    <source>
        <dbReference type="Google" id="ProtNLM"/>
    </source>
</evidence>
<reference evidence="1 2" key="1">
    <citation type="submission" date="2017-04" db="EMBL/GenBank/DDBJ databases">
        <title>Draft genome sequence of Zooshikella ganghwensis VG4 isolated from Red Sea sediments.</title>
        <authorList>
            <person name="Rehman Z."/>
            <person name="Alam I."/>
            <person name="Kamau A."/>
            <person name="Bajic V."/>
            <person name="Leiknes T."/>
        </authorList>
    </citation>
    <scope>NUCLEOTIDE SEQUENCE [LARGE SCALE GENOMIC DNA]</scope>
    <source>
        <strain evidence="1 2">VG4</strain>
    </source>
</reference>
<dbReference type="RefSeq" id="WP_094788305.1">
    <property type="nucleotide sequence ID" value="NZ_NDXW01000001.1"/>
</dbReference>
<dbReference type="EMBL" id="NDXW01000001">
    <property type="protein sequence ID" value="RDH45327.1"/>
    <property type="molecule type" value="Genomic_DNA"/>
</dbReference>
<evidence type="ECO:0000313" key="1">
    <source>
        <dbReference type="EMBL" id="RDH45327.1"/>
    </source>
</evidence>
<evidence type="ECO:0000313" key="2">
    <source>
        <dbReference type="Proteomes" id="UP000257039"/>
    </source>
</evidence>
<dbReference type="AlphaFoldDB" id="A0A4P9VRR5"/>
<name>A0A4P9VRR5_9GAMM</name>